<dbReference type="OrthoDB" id="5471407at2"/>
<reference evidence="3" key="1">
    <citation type="submission" date="2016-10" db="EMBL/GenBank/DDBJ databases">
        <authorList>
            <person name="Varghese N."/>
            <person name="Submissions S."/>
        </authorList>
    </citation>
    <scope>NUCLEOTIDE SEQUENCE [LARGE SCALE GENOMIC DNA]</scope>
    <source>
        <strain evidence="3">DSM 5918</strain>
    </source>
</reference>
<gene>
    <name evidence="2" type="ORF">SAMN04488082_10885</name>
</gene>
<dbReference type="RefSeq" id="WP_092374684.1">
    <property type="nucleotide sequence ID" value="NZ_FORX01000008.1"/>
</dbReference>
<organism evidence="2 3">
    <name type="scientific">Desulfomicrobium apsheronum</name>
    <dbReference type="NCBI Taxonomy" id="52560"/>
    <lineage>
        <taxon>Bacteria</taxon>
        <taxon>Pseudomonadati</taxon>
        <taxon>Thermodesulfobacteriota</taxon>
        <taxon>Desulfovibrionia</taxon>
        <taxon>Desulfovibrionales</taxon>
        <taxon>Desulfomicrobiaceae</taxon>
        <taxon>Desulfomicrobium</taxon>
    </lineage>
</organism>
<keyword evidence="3" id="KW-1185">Reference proteome</keyword>
<accession>A0A1I3URI8</accession>
<dbReference type="EMBL" id="FORX01000008">
    <property type="protein sequence ID" value="SFJ85379.1"/>
    <property type="molecule type" value="Genomic_DNA"/>
</dbReference>
<evidence type="ECO:0000259" key="1">
    <source>
        <dbReference type="Pfam" id="PF07238"/>
    </source>
</evidence>
<name>A0A1I3URI8_9BACT</name>
<dbReference type="Pfam" id="PF07238">
    <property type="entry name" value="PilZ"/>
    <property type="match status" value="1"/>
</dbReference>
<proteinExistence type="predicted"/>
<feature type="domain" description="PilZ" evidence="1">
    <location>
        <begin position="3"/>
        <end position="99"/>
    </location>
</feature>
<sequence>MSENRKYNRTASLQRCAIVSPSLDTPCPARIINQSPDGLLLEMDCEIPVGDVPVNIYLADELRGTVDYESSTFLTGFIRWCKKEEGGWSGFFQAGVQLVTTAPRKDWR</sequence>
<evidence type="ECO:0000313" key="2">
    <source>
        <dbReference type="EMBL" id="SFJ85379.1"/>
    </source>
</evidence>
<dbReference type="AlphaFoldDB" id="A0A1I3URI8"/>
<dbReference type="InterPro" id="IPR009875">
    <property type="entry name" value="PilZ_domain"/>
</dbReference>
<dbReference type="Proteomes" id="UP000198635">
    <property type="component" value="Unassembled WGS sequence"/>
</dbReference>
<evidence type="ECO:0000313" key="3">
    <source>
        <dbReference type="Proteomes" id="UP000198635"/>
    </source>
</evidence>
<protein>
    <recommendedName>
        <fullName evidence="1">PilZ domain-containing protein</fullName>
    </recommendedName>
</protein>
<dbReference type="GO" id="GO:0035438">
    <property type="term" value="F:cyclic-di-GMP binding"/>
    <property type="evidence" value="ECO:0007669"/>
    <property type="project" value="InterPro"/>
</dbReference>